<evidence type="ECO:0000256" key="1">
    <source>
        <dbReference type="SAM" id="Coils"/>
    </source>
</evidence>
<proteinExistence type="predicted"/>
<sequence length="139" mass="15172">MEKSLDDYDKSLEALDKEKEKLEMLMRRMGQEWAESGAGIGWMGSLDGLTSPAEQSTTDTSPDLDGNSEFLISPPISDYVQSLLNANQQAQISINDATVLESSQPLTEIIAPPMSTTKRSSLIVKTPFKLSDSPPPPKN</sequence>
<comment type="caution">
    <text evidence="3">The sequence shown here is derived from an EMBL/GenBank/DDBJ whole genome shotgun (WGS) entry which is preliminary data.</text>
</comment>
<dbReference type="EMBL" id="JAEPQZ010000018">
    <property type="protein sequence ID" value="KAG2171955.1"/>
    <property type="molecule type" value="Genomic_DNA"/>
</dbReference>
<evidence type="ECO:0000313" key="4">
    <source>
        <dbReference type="Proteomes" id="UP000654370"/>
    </source>
</evidence>
<name>A0A8H7PE21_MORIS</name>
<feature type="region of interest" description="Disordered" evidence="2">
    <location>
        <begin position="44"/>
        <end position="70"/>
    </location>
</feature>
<feature type="compositionally biased region" description="Polar residues" evidence="2">
    <location>
        <begin position="52"/>
        <end position="61"/>
    </location>
</feature>
<dbReference type="Proteomes" id="UP000654370">
    <property type="component" value="Unassembled WGS sequence"/>
</dbReference>
<evidence type="ECO:0000313" key="3">
    <source>
        <dbReference type="EMBL" id="KAG2171955.1"/>
    </source>
</evidence>
<accession>A0A8H7PE21</accession>
<feature type="coiled-coil region" evidence="1">
    <location>
        <begin position="5"/>
        <end position="32"/>
    </location>
</feature>
<keyword evidence="4" id="KW-1185">Reference proteome</keyword>
<reference evidence="3" key="1">
    <citation type="submission" date="2020-12" db="EMBL/GenBank/DDBJ databases">
        <title>Metabolic potential, ecology and presence of endohyphal bacteria is reflected in genomic diversity of Mucoromycotina.</title>
        <authorList>
            <person name="Muszewska A."/>
            <person name="Okrasinska A."/>
            <person name="Steczkiewicz K."/>
            <person name="Drgas O."/>
            <person name="Orlowska M."/>
            <person name="Perlinska-Lenart U."/>
            <person name="Aleksandrzak-Piekarczyk T."/>
            <person name="Szatraj K."/>
            <person name="Zielenkiewicz U."/>
            <person name="Pilsyk S."/>
            <person name="Malc E."/>
            <person name="Mieczkowski P."/>
            <person name="Kruszewska J.S."/>
            <person name="Biernat P."/>
            <person name="Pawlowska J."/>
        </authorList>
    </citation>
    <scope>NUCLEOTIDE SEQUENCE</scope>
    <source>
        <strain evidence="3">WA0000067209</strain>
    </source>
</reference>
<protein>
    <submittedName>
        <fullName evidence="3">Uncharacterized protein</fullName>
    </submittedName>
</protein>
<evidence type="ECO:0000256" key="2">
    <source>
        <dbReference type="SAM" id="MobiDB-lite"/>
    </source>
</evidence>
<organism evidence="3 4">
    <name type="scientific">Mortierella isabellina</name>
    <name type="common">Filamentous fungus</name>
    <name type="synonym">Umbelopsis isabellina</name>
    <dbReference type="NCBI Taxonomy" id="91625"/>
    <lineage>
        <taxon>Eukaryota</taxon>
        <taxon>Fungi</taxon>
        <taxon>Fungi incertae sedis</taxon>
        <taxon>Mucoromycota</taxon>
        <taxon>Mucoromycotina</taxon>
        <taxon>Umbelopsidomycetes</taxon>
        <taxon>Umbelopsidales</taxon>
        <taxon>Umbelopsidaceae</taxon>
        <taxon>Umbelopsis</taxon>
    </lineage>
</organism>
<gene>
    <name evidence="3" type="ORF">INT43_001431</name>
</gene>
<dbReference type="OrthoDB" id="2280493at2759"/>
<dbReference type="AlphaFoldDB" id="A0A8H7PE21"/>
<keyword evidence="1" id="KW-0175">Coiled coil</keyword>